<feature type="region of interest" description="Disordered" evidence="1">
    <location>
        <begin position="480"/>
        <end position="507"/>
    </location>
</feature>
<evidence type="ECO:0000256" key="2">
    <source>
        <dbReference type="SAM" id="Phobius"/>
    </source>
</evidence>
<comment type="caution">
    <text evidence="3">The sequence shown here is derived from an EMBL/GenBank/DDBJ whole genome shotgun (WGS) entry which is preliminary data.</text>
</comment>
<keyword evidence="2" id="KW-1133">Transmembrane helix</keyword>
<evidence type="ECO:0000256" key="1">
    <source>
        <dbReference type="SAM" id="MobiDB-lite"/>
    </source>
</evidence>
<evidence type="ECO:0000313" key="3">
    <source>
        <dbReference type="EMBL" id="CCA66972.1"/>
    </source>
</evidence>
<dbReference type="Proteomes" id="UP000007148">
    <property type="component" value="Unassembled WGS sequence"/>
</dbReference>
<dbReference type="OrthoDB" id="3265734at2759"/>
<keyword evidence="2" id="KW-0472">Membrane</keyword>
<dbReference type="HOGENOM" id="CLU_543035_0_0_1"/>
<accession>G4T6M9</accession>
<dbReference type="EMBL" id="CAFZ01000008">
    <property type="protein sequence ID" value="CCA66972.1"/>
    <property type="molecule type" value="Genomic_DNA"/>
</dbReference>
<proteinExistence type="predicted"/>
<protein>
    <submittedName>
        <fullName evidence="3">Uncharacterized protein</fullName>
    </submittedName>
</protein>
<feature type="region of interest" description="Disordered" evidence="1">
    <location>
        <begin position="406"/>
        <end position="444"/>
    </location>
</feature>
<dbReference type="InParanoid" id="G4T6M9"/>
<keyword evidence="2" id="KW-0812">Transmembrane</keyword>
<organism evidence="3 4">
    <name type="scientific">Serendipita indica (strain DSM 11827)</name>
    <name type="common">Root endophyte fungus</name>
    <name type="synonym">Piriformospora indica</name>
    <dbReference type="NCBI Taxonomy" id="1109443"/>
    <lineage>
        <taxon>Eukaryota</taxon>
        <taxon>Fungi</taxon>
        <taxon>Dikarya</taxon>
        <taxon>Basidiomycota</taxon>
        <taxon>Agaricomycotina</taxon>
        <taxon>Agaricomycetes</taxon>
        <taxon>Sebacinales</taxon>
        <taxon>Serendipitaceae</taxon>
        <taxon>Serendipita</taxon>
    </lineage>
</organism>
<reference evidence="3 4" key="1">
    <citation type="journal article" date="2011" name="PLoS Pathog.">
        <title>Endophytic Life Strategies Decoded by Genome and Transcriptome Analyses of the Mutualistic Root Symbiont Piriformospora indica.</title>
        <authorList>
            <person name="Zuccaro A."/>
            <person name="Lahrmann U."/>
            <person name="Guldener U."/>
            <person name="Langen G."/>
            <person name="Pfiffi S."/>
            <person name="Biedenkopf D."/>
            <person name="Wong P."/>
            <person name="Samans B."/>
            <person name="Grimm C."/>
            <person name="Basiewicz M."/>
            <person name="Murat C."/>
            <person name="Martin F."/>
            <person name="Kogel K.H."/>
        </authorList>
    </citation>
    <scope>NUCLEOTIDE SEQUENCE [LARGE SCALE GENOMIC DNA]</scope>
    <source>
        <strain evidence="3 4">DSM 11827</strain>
    </source>
</reference>
<evidence type="ECO:0000313" key="4">
    <source>
        <dbReference type="Proteomes" id="UP000007148"/>
    </source>
</evidence>
<dbReference type="AlphaFoldDB" id="G4T6M9"/>
<keyword evidence="4" id="KW-1185">Reference proteome</keyword>
<feature type="transmembrane region" description="Helical" evidence="2">
    <location>
        <begin position="323"/>
        <end position="344"/>
    </location>
</feature>
<name>G4T6M9_SERID</name>
<gene>
    <name evidence="3" type="ORF">PIIN_00809</name>
</gene>
<sequence length="507" mass="55992">MSEIYRDAFRILDPANNATNTTPLRPGSDNFILSIGTWDMVNRDTGLSGPTMTSKTWLCVLFKGTKLSLGLHFAPNAFNGSFRFWMDGYNLGVNYITLANSLSATEASHVKLLIELNSTSQELVDHQLLGYFGEAAPDRPIQIEVGTDNDIDANPSTFGQSALDVPVGNVIDDQSPMLRYSPGWSQTPPVFSEALAWNQTSTSTVNKGSWVEITFAGTGIWFFGSTGLWDVHLDIAMTEYTASGIHTRHSEHVIQRDRSAERQLFQAPLFNETNLAWTMARTYRITLISGFIALDYIRLQGNAIDPPQIDSVFRSSTRNLTPFIVGGSCALGVVLLSILVYLFFRIRRRRRNNLVGKEVGPRAPTRESFYAGHPLTAPCDLQNKKRAQQSEHSLWVTFDGIDSQTQGSMHTPTYSSTENSAFISRGQASEETYPRTSDSPQSSARILEDATTTTTTEGQALQLSHEDLARVFQRAKELKSMSSLGKLPASNESDGPLERLARSLAGV</sequence>